<dbReference type="EMBL" id="CP005290">
    <property type="protein sequence ID" value="AGK61116.1"/>
    <property type="molecule type" value="Genomic_DNA"/>
</dbReference>
<evidence type="ECO:0000313" key="3">
    <source>
        <dbReference type="Proteomes" id="UP000013307"/>
    </source>
</evidence>
<gene>
    <name evidence="2" type="ORF">Asulf_01116</name>
</gene>
<dbReference type="PANTHER" id="PTHR36007">
    <property type="entry name" value="TRANSPORT PROTEIN-RELATED"/>
    <property type="match status" value="1"/>
</dbReference>
<proteinExistence type="predicted"/>
<dbReference type="KEGG" id="ast:Asulf_01116"/>
<dbReference type="GeneID" id="15392757"/>
<dbReference type="STRING" id="387631.Asulf_01116"/>
<sequence>MDLHDMLKVFIVSAMPLSELRGGLPLALHYGFSPLEAYVLCVLSNAFPVPFILMLLGKVEKIMGRYETTSKIFNFFLRRGEKKKDVVERYGYAGLTLFVAIPLPVTGAWTGSLIAFILGLKPLKSFAYIFIGILIAGVVVLALSMGVISIAYGIW</sequence>
<feature type="transmembrane region" description="Helical" evidence="1">
    <location>
        <begin position="126"/>
        <end position="154"/>
    </location>
</feature>
<accession>N0BKS2</accession>
<evidence type="ECO:0000313" key="2">
    <source>
        <dbReference type="EMBL" id="AGK61116.1"/>
    </source>
</evidence>
<keyword evidence="1" id="KW-1133">Transmembrane helix</keyword>
<dbReference type="HOGENOM" id="CLU_075669_1_0_2"/>
<dbReference type="InterPro" id="IPR009577">
    <property type="entry name" value="Sm_multidrug_ex"/>
</dbReference>
<dbReference type="AlphaFoldDB" id="N0BKS2"/>
<keyword evidence="1" id="KW-0472">Membrane</keyword>
<dbReference type="RefSeq" id="WP_015590714.1">
    <property type="nucleotide sequence ID" value="NC_021169.1"/>
</dbReference>
<protein>
    <submittedName>
        <fullName evidence="2">Putative membrane protein</fullName>
    </submittedName>
</protein>
<name>N0BKS2_9EURY</name>
<reference evidence="2 3" key="1">
    <citation type="journal article" date="2013" name="Genome Announc.">
        <title>Complete Genome Sequence of the Thermophilic and Facultatively Chemolithoautotrophic Sulfate Reducer Archaeoglobus sulfaticallidus Strain PM70-1T.</title>
        <authorList>
            <person name="Stokke R."/>
            <person name="Hocking W.P."/>
            <person name="Steinsbu B.O."/>
            <person name="Steen I.H."/>
        </authorList>
    </citation>
    <scope>NUCLEOTIDE SEQUENCE [LARGE SCALE GENOMIC DNA]</scope>
    <source>
        <strain evidence="2">PM70-1</strain>
    </source>
</reference>
<organism evidence="2 3">
    <name type="scientific">Archaeoglobus sulfaticallidus PM70-1</name>
    <dbReference type="NCBI Taxonomy" id="387631"/>
    <lineage>
        <taxon>Archaea</taxon>
        <taxon>Methanobacteriati</taxon>
        <taxon>Methanobacteriota</taxon>
        <taxon>Archaeoglobi</taxon>
        <taxon>Archaeoglobales</taxon>
        <taxon>Archaeoglobaceae</taxon>
        <taxon>Archaeoglobus</taxon>
    </lineage>
</organism>
<dbReference type="PANTHER" id="PTHR36007:SF2">
    <property type="entry name" value="TRANSPORT PROTEIN-RELATED"/>
    <property type="match status" value="1"/>
</dbReference>
<evidence type="ECO:0000256" key="1">
    <source>
        <dbReference type="SAM" id="Phobius"/>
    </source>
</evidence>
<keyword evidence="1" id="KW-0812">Transmembrane</keyword>
<dbReference type="eggNOG" id="arCOG01330">
    <property type="taxonomic scope" value="Archaea"/>
</dbReference>
<dbReference type="Pfam" id="PF06695">
    <property type="entry name" value="Sm_multidrug_ex"/>
    <property type="match status" value="1"/>
</dbReference>
<feature type="transmembrane region" description="Helical" evidence="1">
    <location>
        <begin position="37"/>
        <end position="56"/>
    </location>
</feature>
<keyword evidence="3" id="KW-1185">Reference proteome</keyword>
<feature type="transmembrane region" description="Helical" evidence="1">
    <location>
        <begin position="92"/>
        <end position="120"/>
    </location>
</feature>
<dbReference type="Proteomes" id="UP000013307">
    <property type="component" value="Chromosome"/>
</dbReference>